<gene>
    <name evidence="1" type="ORF">HNY73_001498</name>
</gene>
<sequence>MEICKIKVTPKKKIHSMKKSSAEISSTSKTVLNSTKITIPREDFLSSETNSYEALSSISDLDETEISKKIEAKKICKIEITPKEKIHSTKQSPAETSSTSKRVLNSTKVTIPRGDFLSSETDSCDAFSLTSDIDEVEVLKKKEEEEICKITPKDNIHTAKYFSAEPSSTTKVVLNSTEVTIPREDFLSSKTSSCDAPSSTSDPVEVKNFKEIIHSKYKNKNEHIFFSNNLTQKSSDCIQVTVSNEGFSPSDKIATESFTAKSGLLAKTKIPLKFWETKFSNEIISKNSLTSDKIKPLDFPLAAIPWALSHLSRNSACVKSSPTVDTKRSSSISYPTIVPKSVFQPSSQVSIESDFITITPVFKTAKSSSSPKTVYANKMNNSNREVATDSYSTANNPILNTTKCSNSFKATITEVGSDFPKSVIFKELLHSSRKTGSDSASNANSAALNAAVNSSSSKTAMSKEFFHSSSKFTGESTVFQIFR</sequence>
<reference evidence="1" key="2">
    <citation type="submission" date="2020-06" db="EMBL/GenBank/DDBJ databases">
        <authorList>
            <person name="Sheffer M."/>
        </authorList>
    </citation>
    <scope>NUCLEOTIDE SEQUENCE</scope>
</reference>
<proteinExistence type="predicted"/>
<dbReference type="EMBL" id="JABXBU010000001">
    <property type="protein sequence ID" value="KAF8797208.1"/>
    <property type="molecule type" value="Genomic_DNA"/>
</dbReference>
<comment type="caution">
    <text evidence="1">The sequence shown here is derived from an EMBL/GenBank/DDBJ whole genome shotgun (WGS) entry which is preliminary data.</text>
</comment>
<protein>
    <submittedName>
        <fullName evidence="1">Uncharacterized protein</fullName>
    </submittedName>
</protein>
<organism evidence="1 2">
    <name type="scientific">Argiope bruennichi</name>
    <name type="common">Wasp spider</name>
    <name type="synonym">Aranea bruennichi</name>
    <dbReference type="NCBI Taxonomy" id="94029"/>
    <lineage>
        <taxon>Eukaryota</taxon>
        <taxon>Metazoa</taxon>
        <taxon>Ecdysozoa</taxon>
        <taxon>Arthropoda</taxon>
        <taxon>Chelicerata</taxon>
        <taxon>Arachnida</taxon>
        <taxon>Araneae</taxon>
        <taxon>Araneomorphae</taxon>
        <taxon>Entelegynae</taxon>
        <taxon>Araneoidea</taxon>
        <taxon>Araneidae</taxon>
        <taxon>Argiope</taxon>
    </lineage>
</organism>
<accession>A0A8T0G406</accession>
<dbReference type="AlphaFoldDB" id="A0A8T0G406"/>
<evidence type="ECO:0000313" key="2">
    <source>
        <dbReference type="Proteomes" id="UP000807504"/>
    </source>
</evidence>
<name>A0A8T0G406_ARGBR</name>
<reference evidence="1" key="1">
    <citation type="journal article" date="2020" name="bioRxiv">
        <title>Chromosome-level reference genome of the European wasp spider Argiope bruennichi: a resource for studies on range expansion and evolutionary adaptation.</title>
        <authorList>
            <person name="Sheffer M.M."/>
            <person name="Hoppe A."/>
            <person name="Krehenwinkel H."/>
            <person name="Uhl G."/>
            <person name="Kuss A.W."/>
            <person name="Jensen L."/>
            <person name="Jensen C."/>
            <person name="Gillespie R.G."/>
            <person name="Hoff K.J."/>
            <person name="Prost S."/>
        </authorList>
    </citation>
    <scope>NUCLEOTIDE SEQUENCE</scope>
</reference>
<keyword evidence="2" id="KW-1185">Reference proteome</keyword>
<evidence type="ECO:0000313" key="1">
    <source>
        <dbReference type="EMBL" id="KAF8797208.1"/>
    </source>
</evidence>
<dbReference type="Proteomes" id="UP000807504">
    <property type="component" value="Unassembled WGS sequence"/>
</dbReference>